<evidence type="ECO:0000313" key="2">
    <source>
        <dbReference type="Proteomes" id="UP001224433"/>
    </source>
</evidence>
<accession>A0ABY9JQV4</accession>
<protein>
    <submittedName>
        <fullName evidence="1">Uncharacterized protein</fullName>
    </submittedName>
</protein>
<dbReference type="Proteomes" id="UP001224433">
    <property type="component" value="Chromosome"/>
</dbReference>
<keyword evidence="2" id="KW-1185">Reference proteome</keyword>
<dbReference type="RefSeq" id="WP_147961396.1">
    <property type="nucleotide sequence ID" value="NZ_CP120983.1"/>
</dbReference>
<name>A0ABY9JQV4_9ACTN</name>
<proteinExistence type="predicted"/>
<organism evidence="1 2">
    <name type="scientific">Streptomyces glycanivorans</name>
    <dbReference type="NCBI Taxonomy" id="3033808"/>
    <lineage>
        <taxon>Bacteria</taxon>
        <taxon>Bacillati</taxon>
        <taxon>Actinomycetota</taxon>
        <taxon>Actinomycetes</taxon>
        <taxon>Kitasatosporales</taxon>
        <taxon>Streptomycetaceae</taxon>
        <taxon>Streptomyces</taxon>
    </lineage>
</organism>
<sequence length="184" mass="20159">MTLHSDVAELLAGAGIGDVDVDDAVADEHVRSSAYQRVVLVAASSRSRHRDRAMVAMILRDPSELGSKTAVVALLDMIAAKATGPAEFRQWSAGLLPEIGRLRTEEYREFLHRRIQDWLFHLSVKDGHVPAPAELANVTDWMQRVVAEESTSPDVLDLLAGSGSSKKIRNIAKNRAGTRKPRAK</sequence>
<gene>
    <name evidence="1" type="ORF">P8A20_34615</name>
</gene>
<dbReference type="EMBL" id="CP120983">
    <property type="protein sequence ID" value="WLQ68382.1"/>
    <property type="molecule type" value="Genomic_DNA"/>
</dbReference>
<evidence type="ECO:0000313" key="1">
    <source>
        <dbReference type="EMBL" id="WLQ68382.1"/>
    </source>
</evidence>
<reference evidence="1 2" key="1">
    <citation type="submission" date="2023-03" db="EMBL/GenBank/DDBJ databases">
        <title>Isolation and description of six Streptomyces strains from soil environments, able to metabolize different microbial glucans.</title>
        <authorList>
            <person name="Widen T."/>
            <person name="Larsbrink J."/>
        </authorList>
    </citation>
    <scope>NUCLEOTIDE SEQUENCE [LARGE SCALE GENOMIC DNA]</scope>
    <source>
        <strain evidence="1 2">Alt3</strain>
    </source>
</reference>